<evidence type="ECO:0000313" key="13">
    <source>
        <dbReference type="RefSeq" id="XP_017033862.1"/>
    </source>
</evidence>
<dbReference type="GO" id="GO:0004222">
    <property type="term" value="F:metalloendopeptidase activity"/>
    <property type="evidence" value="ECO:0007669"/>
    <property type="project" value="InterPro"/>
</dbReference>
<sequence length="687" mass="79821">MLRLSLAAWLLFSLAWRTTPTACRQIRPPQSIQQMLATQLQSYMDTKARPCENFYQYACGNWQIQQEEQHFPRERERDKDRERERYQEQLLPSGTLEGIDSNLNRRLELLFRRTNSSSFEGDSMLLEQMRFYYRSCKRLKPYNLKKYLVLLQPSNLTHWPSVGRGWRPDSFDWITTMGRLRQHGLNGALLRIDVLPRWDDSRSYSLYVNKPSRQETLPMGEGAIIELLLDIGQTKRSANALARLVDDFEHKLHRLQDLDDDEGPREMQLGYLATYLPQLRWLSFMRQVRDDADLDLRSTLIIENIPYLRALSELVEAQTPDTVCSYIMLKWLAFLKSQGPAEISRGECVSSLRRAMPLASSWLISQRFFDPDSEPEIRSLFRRLKRRFGQTLSENRLRLSPPLVHILQQKIRAMRLQLGFVQLDELETVEQQYAHLELSDHNFYGNQLELLRQRVVANFDLLALNSTNLTNSTRGGVSYLAESWDASNSSPLYVRPRNLVLVPHGLLQLPVWHTNISALQQHAVMGFALAHELAHGFDMSGIDYDDLGNIMGPVEEIGASKQFRQGLNCMQQQMATGSKWLDEKLADFAALRLAYETFFGVRADQREPRDPLIPQFSQRQLFFISFAQFFCGRTPVSSLRSQSQAHLEHAADELRVMQTLANFEEFSREFGCEKKAKMQASHRCRLW</sequence>
<dbReference type="Gene3D" id="3.40.390.10">
    <property type="entry name" value="Collagenase (Catalytic Domain)"/>
    <property type="match status" value="1"/>
</dbReference>
<evidence type="ECO:0000256" key="7">
    <source>
        <dbReference type="ARBA" id="ARBA00022833"/>
    </source>
</evidence>
<evidence type="ECO:0000256" key="2">
    <source>
        <dbReference type="ARBA" id="ARBA00004401"/>
    </source>
</evidence>
<comment type="cofactor">
    <cofactor evidence="1">
        <name>Zn(2+)</name>
        <dbReference type="ChEBI" id="CHEBI:29105"/>
    </cofactor>
</comment>
<dbReference type="Gene3D" id="1.10.1380.10">
    <property type="entry name" value="Neutral endopeptidase , domain2"/>
    <property type="match status" value="1"/>
</dbReference>
<dbReference type="GO" id="GO:0046872">
    <property type="term" value="F:metal ion binding"/>
    <property type="evidence" value="ECO:0007669"/>
    <property type="project" value="UniProtKB-KW"/>
</dbReference>
<keyword evidence="7" id="KW-0862">Zinc</keyword>
<dbReference type="GO" id="GO:0005886">
    <property type="term" value="C:plasma membrane"/>
    <property type="evidence" value="ECO:0007669"/>
    <property type="project" value="UniProtKB-SubCell"/>
</dbReference>
<keyword evidence="6" id="KW-0378">Hydrolase</keyword>
<evidence type="ECO:0000256" key="6">
    <source>
        <dbReference type="ARBA" id="ARBA00022801"/>
    </source>
</evidence>
<dbReference type="InterPro" id="IPR042089">
    <property type="entry name" value="Peptidase_M13_dom_2"/>
</dbReference>
<evidence type="ECO:0000256" key="9">
    <source>
        <dbReference type="SAM" id="SignalP"/>
    </source>
</evidence>
<dbReference type="InterPro" id="IPR008753">
    <property type="entry name" value="Peptidase_M13_N"/>
</dbReference>
<feature type="signal peptide" evidence="9">
    <location>
        <begin position="1"/>
        <end position="23"/>
    </location>
</feature>
<dbReference type="PANTHER" id="PTHR11733">
    <property type="entry name" value="ZINC METALLOPROTEASE FAMILY M13 NEPRILYSIN-RELATED"/>
    <property type="match status" value="1"/>
</dbReference>
<keyword evidence="12" id="KW-1185">Reference proteome</keyword>
<protein>
    <submittedName>
        <fullName evidence="13">Endothelin-converting enzyme homolog</fullName>
    </submittedName>
</protein>
<feature type="domain" description="Peptidase M13 C-terminal" evidence="10">
    <location>
        <begin position="493"/>
        <end position="686"/>
    </location>
</feature>
<evidence type="ECO:0000256" key="1">
    <source>
        <dbReference type="ARBA" id="ARBA00001947"/>
    </source>
</evidence>
<keyword evidence="4" id="KW-0645">Protease</keyword>
<evidence type="ECO:0000259" key="11">
    <source>
        <dbReference type="Pfam" id="PF05649"/>
    </source>
</evidence>
<dbReference type="Proteomes" id="UP001652661">
    <property type="component" value="Chromosome 2L"/>
</dbReference>
<keyword evidence="8" id="KW-0482">Metalloprotease</keyword>
<evidence type="ECO:0000256" key="5">
    <source>
        <dbReference type="ARBA" id="ARBA00022723"/>
    </source>
</evidence>
<evidence type="ECO:0000256" key="3">
    <source>
        <dbReference type="ARBA" id="ARBA00007357"/>
    </source>
</evidence>
<dbReference type="InterPro" id="IPR024079">
    <property type="entry name" value="MetalloPept_cat_dom_sf"/>
</dbReference>
<gene>
    <name evidence="13" type="primary">Nepl5</name>
</gene>
<dbReference type="InterPro" id="IPR018497">
    <property type="entry name" value="Peptidase_M13_C"/>
</dbReference>
<keyword evidence="5" id="KW-0479">Metal-binding</keyword>
<evidence type="ECO:0000313" key="12">
    <source>
        <dbReference type="Proteomes" id="UP001652661"/>
    </source>
</evidence>
<dbReference type="InterPro" id="IPR000718">
    <property type="entry name" value="Peptidase_M13"/>
</dbReference>
<organism evidence="12 13">
    <name type="scientific">Drosophila kikkawai</name>
    <name type="common">Fruit fly</name>
    <dbReference type="NCBI Taxonomy" id="30033"/>
    <lineage>
        <taxon>Eukaryota</taxon>
        <taxon>Metazoa</taxon>
        <taxon>Ecdysozoa</taxon>
        <taxon>Arthropoda</taxon>
        <taxon>Hexapoda</taxon>
        <taxon>Insecta</taxon>
        <taxon>Pterygota</taxon>
        <taxon>Neoptera</taxon>
        <taxon>Endopterygota</taxon>
        <taxon>Diptera</taxon>
        <taxon>Brachycera</taxon>
        <taxon>Muscomorpha</taxon>
        <taxon>Ephydroidea</taxon>
        <taxon>Drosophilidae</taxon>
        <taxon>Drosophila</taxon>
        <taxon>Sophophora</taxon>
    </lineage>
</organism>
<proteinExistence type="inferred from homology"/>
<dbReference type="AlphaFoldDB" id="A0A6P4IXT0"/>
<reference evidence="12" key="1">
    <citation type="submission" date="2025-05" db="UniProtKB">
        <authorList>
            <consortium name="RefSeq"/>
        </authorList>
    </citation>
    <scope>NUCLEOTIDE SEQUENCE [LARGE SCALE GENOMIC DNA]</scope>
    <source>
        <strain evidence="12">14028-0561.14</strain>
    </source>
</reference>
<evidence type="ECO:0000259" key="10">
    <source>
        <dbReference type="Pfam" id="PF01431"/>
    </source>
</evidence>
<dbReference type="Pfam" id="PF01431">
    <property type="entry name" value="Peptidase_M13"/>
    <property type="match status" value="1"/>
</dbReference>
<dbReference type="SUPFAM" id="SSF55486">
    <property type="entry name" value="Metalloproteases ('zincins'), catalytic domain"/>
    <property type="match status" value="1"/>
</dbReference>
<dbReference type="OrthoDB" id="7998804at2759"/>
<feature type="domain" description="Peptidase M13 N-terminal" evidence="11">
    <location>
        <begin position="50"/>
        <end position="420"/>
    </location>
</feature>
<comment type="similarity">
    <text evidence="3">Belongs to the peptidase M13 family.</text>
</comment>
<dbReference type="CDD" id="cd08662">
    <property type="entry name" value="M13"/>
    <property type="match status" value="1"/>
</dbReference>
<name>A0A6P4IXT0_DROKI</name>
<keyword evidence="9" id="KW-0732">Signal</keyword>
<evidence type="ECO:0000256" key="8">
    <source>
        <dbReference type="ARBA" id="ARBA00023049"/>
    </source>
</evidence>
<dbReference type="Pfam" id="PF05649">
    <property type="entry name" value="Peptidase_M13_N"/>
    <property type="match status" value="1"/>
</dbReference>
<accession>A0A6P4IXT0</accession>
<evidence type="ECO:0000256" key="4">
    <source>
        <dbReference type="ARBA" id="ARBA00022670"/>
    </source>
</evidence>
<dbReference type="PROSITE" id="PS51885">
    <property type="entry name" value="NEPRILYSIN"/>
    <property type="match status" value="1"/>
</dbReference>
<feature type="chain" id="PRO_5028176520" evidence="9">
    <location>
        <begin position="24"/>
        <end position="687"/>
    </location>
</feature>
<dbReference type="GO" id="GO:0016485">
    <property type="term" value="P:protein processing"/>
    <property type="evidence" value="ECO:0007669"/>
    <property type="project" value="TreeGrafter"/>
</dbReference>
<dbReference type="PANTHER" id="PTHR11733:SF167">
    <property type="entry name" value="FI17812P1-RELATED"/>
    <property type="match status" value="1"/>
</dbReference>
<reference evidence="13" key="2">
    <citation type="submission" date="2025-08" db="UniProtKB">
        <authorList>
            <consortium name="RefSeq"/>
        </authorList>
    </citation>
    <scope>IDENTIFICATION</scope>
    <source>
        <strain evidence="13">14028-0561.14</strain>
        <tissue evidence="13">Whole fly</tissue>
    </source>
</reference>
<comment type="subcellular location">
    <subcellularLocation>
        <location evidence="2">Cell membrane</location>
        <topology evidence="2">Single-pass type II membrane protein</topology>
    </subcellularLocation>
</comment>
<dbReference type="OMA" id="REMQLGY"/>
<dbReference type="RefSeq" id="XP_017033862.1">
    <property type="nucleotide sequence ID" value="XM_017178373.3"/>
</dbReference>